<feature type="compositionally biased region" description="Basic and acidic residues" evidence="1">
    <location>
        <begin position="169"/>
        <end position="181"/>
    </location>
</feature>
<evidence type="ECO:0000256" key="1">
    <source>
        <dbReference type="SAM" id="MobiDB-lite"/>
    </source>
</evidence>
<evidence type="ECO:0000313" key="4">
    <source>
        <dbReference type="Proteomes" id="UP001178507"/>
    </source>
</evidence>
<sequence>MRAWLLTAVLGCSLAERAVQAEAGPRGSIGYSLLHARARQLKEVTRSYEDQVKGKLVDAADVHLHQKEDYEKYMGNYHNGAKTQERLVHQLRRHLKKKHNRKTAQIQHILDAQLADLENETAAEDEDEEEDADEDEDEEVENNSPASEEEEEDYDEEDEEEERAEEESDGRPHRQIPDKETPQSNPSKKAPAMSL</sequence>
<dbReference type="Proteomes" id="UP001178507">
    <property type="component" value="Unassembled WGS sequence"/>
</dbReference>
<proteinExistence type="predicted"/>
<gene>
    <name evidence="3" type="ORF">EVOR1521_LOCUS1536</name>
</gene>
<organism evidence="3 4">
    <name type="scientific">Effrenium voratum</name>
    <dbReference type="NCBI Taxonomy" id="2562239"/>
    <lineage>
        <taxon>Eukaryota</taxon>
        <taxon>Sar</taxon>
        <taxon>Alveolata</taxon>
        <taxon>Dinophyceae</taxon>
        <taxon>Suessiales</taxon>
        <taxon>Symbiodiniaceae</taxon>
        <taxon>Effrenium</taxon>
    </lineage>
</organism>
<accession>A0AA36MH33</accession>
<keyword evidence="4" id="KW-1185">Reference proteome</keyword>
<feature type="signal peptide" evidence="2">
    <location>
        <begin position="1"/>
        <end position="21"/>
    </location>
</feature>
<feature type="compositionally biased region" description="Acidic residues" evidence="1">
    <location>
        <begin position="120"/>
        <end position="168"/>
    </location>
</feature>
<keyword evidence="2" id="KW-0732">Signal</keyword>
<feature type="chain" id="PRO_5041323404" evidence="2">
    <location>
        <begin position="22"/>
        <end position="195"/>
    </location>
</feature>
<name>A0AA36MH33_9DINO</name>
<dbReference type="AlphaFoldDB" id="A0AA36MH33"/>
<feature type="region of interest" description="Disordered" evidence="1">
    <location>
        <begin position="120"/>
        <end position="195"/>
    </location>
</feature>
<protein>
    <submittedName>
        <fullName evidence="3">Uncharacterized protein</fullName>
    </submittedName>
</protein>
<evidence type="ECO:0000313" key="3">
    <source>
        <dbReference type="EMBL" id="CAJ1371161.1"/>
    </source>
</evidence>
<reference evidence="3" key="1">
    <citation type="submission" date="2023-08" db="EMBL/GenBank/DDBJ databases">
        <authorList>
            <person name="Chen Y."/>
            <person name="Shah S."/>
            <person name="Dougan E. K."/>
            <person name="Thang M."/>
            <person name="Chan C."/>
        </authorList>
    </citation>
    <scope>NUCLEOTIDE SEQUENCE</scope>
</reference>
<comment type="caution">
    <text evidence="3">The sequence shown here is derived from an EMBL/GenBank/DDBJ whole genome shotgun (WGS) entry which is preliminary data.</text>
</comment>
<dbReference type="EMBL" id="CAUJNA010000058">
    <property type="protein sequence ID" value="CAJ1371161.1"/>
    <property type="molecule type" value="Genomic_DNA"/>
</dbReference>
<evidence type="ECO:0000256" key="2">
    <source>
        <dbReference type="SAM" id="SignalP"/>
    </source>
</evidence>